<comment type="caution">
    <text evidence="2">The sequence shown here is derived from an EMBL/GenBank/DDBJ whole genome shotgun (WGS) entry which is preliminary data.</text>
</comment>
<accession>A0A931BQJ1</accession>
<proteinExistence type="predicted"/>
<reference evidence="2 3" key="1">
    <citation type="submission" date="2020-11" db="EMBL/GenBank/DDBJ databases">
        <authorList>
            <person name="Kim M.K."/>
        </authorList>
    </citation>
    <scope>NUCLEOTIDE SEQUENCE [LARGE SCALE GENOMIC DNA]</scope>
    <source>
        <strain evidence="2 3">BT439</strain>
    </source>
</reference>
<feature type="transmembrane region" description="Helical" evidence="1">
    <location>
        <begin position="118"/>
        <end position="136"/>
    </location>
</feature>
<dbReference type="RefSeq" id="WP_196288093.1">
    <property type="nucleotide sequence ID" value="NZ_JADQDP010000004.1"/>
</dbReference>
<name>A0A931BQJ1_9BACT</name>
<organism evidence="2 3">
    <name type="scientific">Hymenobacter properus</name>
    <dbReference type="NCBI Taxonomy" id="2791026"/>
    <lineage>
        <taxon>Bacteria</taxon>
        <taxon>Pseudomonadati</taxon>
        <taxon>Bacteroidota</taxon>
        <taxon>Cytophagia</taxon>
        <taxon>Cytophagales</taxon>
        <taxon>Hymenobacteraceae</taxon>
        <taxon>Hymenobacter</taxon>
    </lineage>
</organism>
<gene>
    <name evidence="2" type="ORF">I2I01_19070</name>
</gene>
<dbReference type="AlphaFoldDB" id="A0A931BQJ1"/>
<evidence type="ECO:0000313" key="3">
    <source>
        <dbReference type="Proteomes" id="UP000645610"/>
    </source>
</evidence>
<keyword evidence="3" id="KW-1185">Reference proteome</keyword>
<dbReference type="EMBL" id="JADQDP010000004">
    <property type="protein sequence ID" value="MBF9143755.1"/>
    <property type="molecule type" value="Genomic_DNA"/>
</dbReference>
<protein>
    <submittedName>
        <fullName evidence="2">DoxX family protein</fullName>
    </submittedName>
</protein>
<feature type="transmembrane region" description="Helical" evidence="1">
    <location>
        <begin position="166"/>
        <end position="186"/>
    </location>
</feature>
<keyword evidence="1" id="KW-0812">Transmembrane</keyword>
<keyword evidence="1" id="KW-1133">Transmembrane helix</keyword>
<dbReference type="Proteomes" id="UP000645610">
    <property type="component" value="Unassembled WGS sequence"/>
</dbReference>
<feature type="transmembrane region" description="Helical" evidence="1">
    <location>
        <begin position="21"/>
        <end position="41"/>
    </location>
</feature>
<keyword evidence="1" id="KW-0472">Membrane</keyword>
<evidence type="ECO:0000256" key="1">
    <source>
        <dbReference type="SAM" id="Phobius"/>
    </source>
</evidence>
<evidence type="ECO:0000313" key="2">
    <source>
        <dbReference type="EMBL" id="MBF9143755.1"/>
    </source>
</evidence>
<sequence>MHVFATLDLLHAQAKHNRWMRYFAVFCRVALTAGFLPSGFVKIMGERFTSLSDNQPMGHYLEALSHTGYYYTYIGIAQMTAAVLLLIPGTAVLGAVLYFPIILNICILSLAVRFEGSLITSPLMVVANVFLLCWYYDRLKYLLPFSPPPVPATLEPARISQKFPKAFFAGAAATVVLVVLAVTNVFDVMPRNTLADCRSQFKGRRGHRTQAGYQFCDCIHRQGQPLDQALDAYHKAPDDTP</sequence>